<evidence type="ECO:0000313" key="14">
    <source>
        <dbReference type="Proteomes" id="UP000046947"/>
    </source>
</evidence>
<dbReference type="EMBL" id="CGCX01001445">
    <property type="protein sequence ID" value="CFR94878.1"/>
    <property type="molecule type" value="Genomic_DNA"/>
</dbReference>
<dbReference type="EMBL" id="CFOE01000258">
    <property type="protein sequence ID" value="CFE39736.1"/>
    <property type="molecule type" value="Genomic_DNA"/>
</dbReference>
<evidence type="ECO:0000313" key="8">
    <source>
        <dbReference type="EMBL" id="COW22335.1"/>
    </source>
</evidence>
<evidence type="ECO:0000313" key="3">
    <source>
        <dbReference type="EMBL" id="CFR94878.1"/>
    </source>
</evidence>
<name>A0A654T9L7_MYCTX</name>
<dbReference type="EMBL" id="CSAD01000227">
    <property type="protein sequence ID" value="COV45699.1"/>
    <property type="molecule type" value="Genomic_DNA"/>
</dbReference>
<dbReference type="EMBL" id="CHKL01000374">
    <property type="protein sequence ID" value="COW65268.1"/>
    <property type="molecule type" value="Genomic_DNA"/>
</dbReference>
<evidence type="ECO:0000313" key="4">
    <source>
        <dbReference type="EMBL" id="CKS81903.1"/>
    </source>
</evidence>
<dbReference type="Proteomes" id="UP000044938">
    <property type="component" value="Unassembled WGS sequence"/>
</dbReference>
<dbReference type="EMBL" id="CFOH01000457">
    <property type="protein sequence ID" value="CFE57516.1"/>
    <property type="molecule type" value="Genomic_DNA"/>
</dbReference>
<dbReference type="Proteomes" id="UP000046947">
    <property type="component" value="Unassembled WGS sequence"/>
</dbReference>
<evidence type="ECO:0000313" key="16">
    <source>
        <dbReference type="Proteomes" id="UP000048600"/>
    </source>
</evidence>
<dbReference type="Proteomes" id="UP000048948">
    <property type="component" value="Unassembled WGS sequence"/>
</dbReference>
<evidence type="ECO:0000313" key="12">
    <source>
        <dbReference type="Proteomes" id="UP000045842"/>
    </source>
</evidence>
<evidence type="ECO:0000313" key="11">
    <source>
        <dbReference type="Proteomes" id="UP000044938"/>
    </source>
</evidence>
<dbReference type="Proteomes" id="UP000048289">
    <property type="component" value="Unassembled WGS sequence"/>
</dbReference>
<evidence type="ECO:0000313" key="1">
    <source>
        <dbReference type="EMBL" id="CFE39736.1"/>
    </source>
</evidence>
<dbReference type="Proteomes" id="UP000048600">
    <property type="component" value="Unassembled WGS sequence"/>
</dbReference>
<dbReference type="Proteomes" id="UP000046680">
    <property type="component" value="Unassembled WGS sequence"/>
</dbReference>
<dbReference type="Proteomes" id="UP000049023">
    <property type="component" value="Unassembled WGS sequence"/>
</dbReference>
<gene>
    <name evidence="3" type="ORF">ERS007657_03183</name>
    <name evidence="6" type="ORF">ERS007661_04108</name>
    <name evidence="7" type="ORF">ERS007679_01880</name>
    <name evidence="1" type="ORF">ERS007681_02123</name>
    <name evidence="2" type="ORF">ERS007688_02613</name>
    <name evidence="8" type="ORF">ERS007720_02058</name>
    <name evidence="9" type="ORF">ERS007741_02879</name>
    <name evidence="4" type="ORF">ERS027646_02510</name>
    <name evidence="5" type="ORF">ERS027661_03904</name>
</gene>
<dbReference type="EMBL" id="CQQC01002182">
    <property type="protein sequence ID" value="CNW58125.1"/>
    <property type="molecule type" value="Genomic_DNA"/>
</dbReference>
<dbReference type="EMBL" id="CSAJ01000241">
    <property type="protein sequence ID" value="COW22335.1"/>
    <property type="molecule type" value="Genomic_DNA"/>
</dbReference>
<proteinExistence type="predicted"/>
<dbReference type="Proteomes" id="UP000045842">
    <property type="component" value="Unassembled WGS sequence"/>
</dbReference>
<dbReference type="AlphaFoldDB" id="A0A654T9L7"/>
<organism evidence="1 15">
    <name type="scientific">Mycobacterium tuberculosis</name>
    <dbReference type="NCBI Taxonomy" id="1773"/>
    <lineage>
        <taxon>Bacteria</taxon>
        <taxon>Bacillati</taxon>
        <taxon>Actinomycetota</taxon>
        <taxon>Actinomycetes</taxon>
        <taxon>Mycobacteriales</taxon>
        <taxon>Mycobacteriaceae</taxon>
        <taxon>Mycobacterium</taxon>
        <taxon>Mycobacterium tuberculosis complex</taxon>
    </lineage>
</organism>
<dbReference type="EMBL" id="CNGE01000470">
    <property type="protein sequence ID" value="CKS81903.1"/>
    <property type="molecule type" value="Genomic_DNA"/>
</dbReference>
<evidence type="ECO:0000313" key="10">
    <source>
        <dbReference type="Proteomes" id="UP000039217"/>
    </source>
</evidence>
<sequence length="58" mass="5937">MATVTSKAYSKRIIRHHSTSATATAMAIEVIAHGLNISQAGVPVSAAARPPIQNQPGG</sequence>
<evidence type="ECO:0000313" key="6">
    <source>
        <dbReference type="EMBL" id="CNW58125.1"/>
    </source>
</evidence>
<protein>
    <submittedName>
        <fullName evidence="1">Uncharacterized protein</fullName>
    </submittedName>
</protein>
<evidence type="ECO:0000313" key="2">
    <source>
        <dbReference type="EMBL" id="CFE57516.1"/>
    </source>
</evidence>
<dbReference type="EMBL" id="CNFU01001137">
    <property type="protein sequence ID" value="CKT07656.1"/>
    <property type="molecule type" value="Genomic_DNA"/>
</dbReference>
<evidence type="ECO:0000313" key="7">
    <source>
        <dbReference type="EMBL" id="COV45699.1"/>
    </source>
</evidence>
<evidence type="ECO:0000313" key="18">
    <source>
        <dbReference type="Proteomes" id="UP000049023"/>
    </source>
</evidence>
<reference evidence="10 11" key="1">
    <citation type="submission" date="2015-03" db="EMBL/GenBank/DDBJ databases">
        <authorList>
            <consortium name="Pathogen Informatics"/>
        </authorList>
    </citation>
    <scope>NUCLEOTIDE SEQUENCE [LARGE SCALE GENOMIC DNA]</scope>
    <source>
        <strain evidence="4 17">Bir 172</strain>
        <strain evidence="5 18">Bir 187</strain>
        <strain evidence="3 13">C09601061</strain>
        <strain evidence="6 10">D00501624</strain>
        <strain evidence="7 12">G09801536</strain>
        <strain evidence="1 15">G09901357</strain>
        <strain evidence="2 14">H09601792</strain>
        <strain evidence="8 11">M09401471</strain>
        <strain evidence="9 16">P00601463</strain>
    </source>
</reference>
<dbReference type="Proteomes" id="UP000039217">
    <property type="component" value="Unassembled WGS sequence"/>
</dbReference>
<evidence type="ECO:0000313" key="9">
    <source>
        <dbReference type="EMBL" id="COW65268.1"/>
    </source>
</evidence>
<evidence type="ECO:0000313" key="13">
    <source>
        <dbReference type="Proteomes" id="UP000046680"/>
    </source>
</evidence>
<accession>A0A654T9L7</accession>
<evidence type="ECO:0000313" key="15">
    <source>
        <dbReference type="Proteomes" id="UP000048289"/>
    </source>
</evidence>
<evidence type="ECO:0000313" key="17">
    <source>
        <dbReference type="Proteomes" id="UP000048948"/>
    </source>
</evidence>
<evidence type="ECO:0000313" key="5">
    <source>
        <dbReference type="EMBL" id="CKT07656.1"/>
    </source>
</evidence>